<protein>
    <recommendedName>
        <fullName evidence="5">WYL domain-containing protein</fullName>
    </recommendedName>
</protein>
<dbReference type="EMBL" id="BKZQ01000002">
    <property type="protein sequence ID" value="GER68918.1"/>
    <property type="molecule type" value="Genomic_DNA"/>
</dbReference>
<accession>A0A5J4JF11</accession>
<evidence type="ECO:0000259" key="2">
    <source>
        <dbReference type="Pfam" id="PF25583"/>
    </source>
</evidence>
<feature type="domain" description="WCX" evidence="2">
    <location>
        <begin position="251"/>
        <end position="324"/>
    </location>
</feature>
<dbReference type="InterPro" id="IPR057727">
    <property type="entry name" value="WCX_dom"/>
</dbReference>
<dbReference type="InterPro" id="IPR026881">
    <property type="entry name" value="WYL_dom"/>
</dbReference>
<dbReference type="Pfam" id="PF25583">
    <property type="entry name" value="WCX"/>
    <property type="match status" value="1"/>
</dbReference>
<sequence>MKDISSKIRMLKVKEILENETDEAHEFSLDEILKRLNEAFGGDFWQDKKAVKRDIEDLAQTGFDVIENTGKYGKKYYSHQVRRFELFELRMLIDAVLSAKFITKEESENLIKKIKTLTSVHHAKKLPSQVFFDQAVKGNYQQIKIDIDRIHEAVTKSKRIYFQYGKYNVHKQFELHRDGEFYPVEPYGLIWSNEFYYCIGRFEDEPFFRHYRVDRMRNVSVSDESFKRMDVNLSEYIYKTFHMYGGEDNWIHIRFDNELINVIIDRFGLGVEIEPVSDTHFDLKTKASISDGLIRWILTWGSMAKVIAPLHLAEKIKEESRKMAALYEHET</sequence>
<gene>
    <name evidence="3" type="ORF">BpJC7_02210</name>
</gene>
<proteinExistence type="predicted"/>
<evidence type="ECO:0000259" key="1">
    <source>
        <dbReference type="Pfam" id="PF13280"/>
    </source>
</evidence>
<evidence type="ECO:0000313" key="4">
    <source>
        <dbReference type="Proteomes" id="UP000391919"/>
    </source>
</evidence>
<comment type="caution">
    <text evidence="3">The sequence shown here is derived from an EMBL/GenBank/DDBJ whole genome shotgun (WGS) entry which is preliminary data.</text>
</comment>
<reference evidence="3 4" key="1">
    <citation type="submission" date="2019-09" db="EMBL/GenBank/DDBJ databases">
        <title>Draft genome sequence of Bacillus sp. JC-7.</title>
        <authorList>
            <person name="Tanaka N."/>
            <person name="Shiwa Y."/>
            <person name="Fujita N."/>
            <person name="Tanasupawat S."/>
        </authorList>
    </citation>
    <scope>NUCLEOTIDE SEQUENCE [LARGE SCALE GENOMIC DNA]</scope>
    <source>
        <strain evidence="3 4">JC-7</strain>
    </source>
</reference>
<dbReference type="InterPro" id="IPR051534">
    <property type="entry name" value="CBASS_pafABC_assoc_protein"/>
</dbReference>
<dbReference type="PANTHER" id="PTHR34580:SF1">
    <property type="entry name" value="PROTEIN PAFC"/>
    <property type="match status" value="1"/>
</dbReference>
<keyword evidence="4" id="KW-1185">Reference proteome</keyword>
<dbReference type="PROSITE" id="PS52050">
    <property type="entry name" value="WYL"/>
    <property type="match status" value="1"/>
</dbReference>
<dbReference type="RefSeq" id="WP_151680886.1">
    <property type="nucleotide sequence ID" value="NZ_BKZP01000023.1"/>
</dbReference>
<dbReference type="AlphaFoldDB" id="A0A5J4JF11"/>
<dbReference type="Pfam" id="PF13280">
    <property type="entry name" value="WYL"/>
    <property type="match status" value="1"/>
</dbReference>
<evidence type="ECO:0000313" key="3">
    <source>
        <dbReference type="EMBL" id="GER68918.1"/>
    </source>
</evidence>
<dbReference type="PANTHER" id="PTHR34580">
    <property type="match status" value="1"/>
</dbReference>
<organism evidence="3 4">
    <name type="scientific">Weizmannia acidilactici</name>
    <dbReference type="NCBI Taxonomy" id="2607726"/>
    <lineage>
        <taxon>Bacteria</taxon>
        <taxon>Bacillati</taxon>
        <taxon>Bacillota</taxon>
        <taxon>Bacilli</taxon>
        <taxon>Bacillales</taxon>
        <taxon>Bacillaceae</taxon>
        <taxon>Heyndrickxia</taxon>
    </lineage>
</organism>
<evidence type="ECO:0008006" key="5">
    <source>
        <dbReference type="Google" id="ProtNLM"/>
    </source>
</evidence>
<feature type="domain" description="WYL" evidence="1">
    <location>
        <begin position="148"/>
        <end position="220"/>
    </location>
</feature>
<name>A0A5J4JF11_9BACI</name>
<dbReference type="Proteomes" id="UP000391919">
    <property type="component" value="Unassembled WGS sequence"/>
</dbReference>